<dbReference type="PANTHER" id="PTHR35011">
    <property type="entry name" value="2,3-DIKETO-L-GULONATE TRAP TRANSPORTER SMALL PERMEASE PROTEIN YIAM"/>
    <property type="match status" value="1"/>
</dbReference>
<comment type="similarity">
    <text evidence="8">Belongs to the TRAP transporter small permease family.</text>
</comment>
<dbReference type="GO" id="GO:0015740">
    <property type="term" value="P:C4-dicarboxylate transport"/>
    <property type="evidence" value="ECO:0007669"/>
    <property type="project" value="TreeGrafter"/>
</dbReference>
<keyword evidence="2" id="KW-0813">Transport</keyword>
<dbReference type="KEGG" id="sbr:SY1_11380"/>
<dbReference type="GO" id="GO:0022857">
    <property type="term" value="F:transmembrane transporter activity"/>
    <property type="evidence" value="ECO:0007669"/>
    <property type="project" value="TreeGrafter"/>
</dbReference>
<reference evidence="12" key="1">
    <citation type="submission" date="2010-03" db="EMBL/GenBank/DDBJ databases">
        <title>The genome sequence of Synergistetes sp. SGP1.</title>
        <authorList>
            <consortium name="metaHIT consortium -- http://www.metahit.eu/"/>
            <person name="Pajon A."/>
            <person name="Turner K."/>
            <person name="Parkhill J."/>
            <person name="Wade W."/>
            <person name="Vartoukian S."/>
        </authorList>
    </citation>
    <scope>NUCLEOTIDE SEQUENCE [LARGE SCALE GENOMIC DNA]</scope>
    <source>
        <strain evidence="12">SGP1</strain>
    </source>
</reference>
<evidence type="ECO:0000256" key="2">
    <source>
        <dbReference type="ARBA" id="ARBA00022448"/>
    </source>
</evidence>
<keyword evidence="6 9" id="KW-1133">Transmembrane helix</keyword>
<evidence type="ECO:0000256" key="8">
    <source>
        <dbReference type="ARBA" id="ARBA00038436"/>
    </source>
</evidence>
<keyword evidence="12" id="KW-1185">Reference proteome</keyword>
<comment type="subcellular location">
    <subcellularLocation>
        <location evidence="1">Cell inner membrane</location>
        <topology evidence="1">Multi-pass membrane protein</topology>
    </subcellularLocation>
</comment>
<gene>
    <name evidence="11" type="ORF">SY1_11380</name>
</gene>
<protein>
    <submittedName>
        <fullName evidence="11">TRAP-type C4-dicarboxylate transport system, small permease component</fullName>
    </submittedName>
</protein>
<evidence type="ECO:0000259" key="10">
    <source>
        <dbReference type="Pfam" id="PF04290"/>
    </source>
</evidence>
<keyword evidence="5 9" id="KW-0812">Transmembrane</keyword>
<feature type="transmembrane region" description="Helical" evidence="9">
    <location>
        <begin position="12"/>
        <end position="34"/>
    </location>
</feature>
<reference evidence="11 12" key="2">
    <citation type="submission" date="2010-03" db="EMBL/GenBank/DDBJ databases">
        <authorList>
            <person name="Pajon A."/>
        </authorList>
    </citation>
    <scope>NUCLEOTIDE SEQUENCE [LARGE SCALE GENOMIC DNA]</scope>
    <source>
        <strain evidence="11 12">SGP1</strain>
    </source>
</reference>
<dbReference type="RefSeq" id="WP_015556461.1">
    <property type="nucleotide sequence ID" value="NC_021038.1"/>
</dbReference>
<dbReference type="InterPro" id="IPR007387">
    <property type="entry name" value="TRAP_DctQ"/>
</dbReference>
<sequence>MTLKKFLNNFEEYFCVWTLAIMTIVVFVQVVMRYVFANSLSWSEELARFIFLWFSWVGASYAVRERSHFRVEMLVDLFKGASRIWIEYLVLLIWFAFSFFLTWYGTKLVLFIRGAGQVSAAMRMPMTWPYAAVPAGCALMCVRLIVEIWKLHKNGLSHAESGEVRATELKPSGDTTEPLEGGK</sequence>
<accession>A0AB94IXC2</accession>
<feature type="transmembrane region" description="Helical" evidence="9">
    <location>
        <begin position="84"/>
        <end position="106"/>
    </location>
</feature>
<dbReference type="PANTHER" id="PTHR35011:SF2">
    <property type="entry name" value="2,3-DIKETO-L-GULONATE TRAP TRANSPORTER SMALL PERMEASE PROTEIN YIAM"/>
    <property type="match status" value="1"/>
</dbReference>
<evidence type="ECO:0000256" key="3">
    <source>
        <dbReference type="ARBA" id="ARBA00022475"/>
    </source>
</evidence>
<feature type="transmembrane region" description="Helical" evidence="9">
    <location>
        <begin position="126"/>
        <end position="146"/>
    </location>
</feature>
<evidence type="ECO:0000256" key="9">
    <source>
        <dbReference type="SAM" id="Phobius"/>
    </source>
</evidence>
<evidence type="ECO:0000256" key="7">
    <source>
        <dbReference type="ARBA" id="ARBA00023136"/>
    </source>
</evidence>
<dbReference type="AlphaFoldDB" id="A0AB94IXC2"/>
<feature type="domain" description="Tripartite ATP-independent periplasmic transporters DctQ component" evidence="10">
    <location>
        <begin position="22"/>
        <end position="151"/>
    </location>
</feature>
<dbReference type="Pfam" id="PF04290">
    <property type="entry name" value="DctQ"/>
    <property type="match status" value="1"/>
</dbReference>
<evidence type="ECO:0000256" key="1">
    <source>
        <dbReference type="ARBA" id="ARBA00004429"/>
    </source>
</evidence>
<evidence type="ECO:0000256" key="5">
    <source>
        <dbReference type="ARBA" id="ARBA00022692"/>
    </source>
</evidence>
<dbReference type="InterPro" id="IPR055348">
    <property type="entry name" value="DctQ"/>
</dbReference>
<evidence type="ECO:0000256" key="4">
    <source>
        <dbReference type="ARBA" id="ARBA00022519"/>
    </source>
</evidence>
<evidence type="ECO:0000313" key="11">
    <source>
        <dbReference type="EMBL" id="CBL28314.1"/>
    </source>
</evidence>
<dbReference type="Proteomes" id="UP000008957">
    <property type="component" value="Chromosome"/>
</dbReference>
<feature type="transmembrane region" description="Helical" evidence="9">
    <location>
        <begin position="46"/>
        <end position="63"/>
    </location>
</feature>
<evidence type="ECO:0000313" key="12">
    <source>
        <dbReference type="Proteomes" id="UP000008957"/>
    </source>
</evidence>
<organism evidence="11 12">
    <name type="scientific">Fretibacterium fastidiosum</name>
    <dbReference type="NCBI Taxonomy" id="651822"/>
    <lineage>
        <taxon>Bacteria</taxon>
        <taxon>Thermotogati</taxon>
        <taxon>Synergistota</taxon>
        <taxon>Synergistia</taxon>
        <taxon>Synergistales</taxon>
        <taxon>Aminobacteriaceae</taxon>
        <taxon>Fretibacterium</taxon>
    </lineage>
</organism>
<proteinExistence type="inferred from homology"/>
<dbReference type="GO" id="GO:0005886">
    <property type="term" value="C:plasma membrane"/>
    <property type="evidence" value="ECO:0007669"/>
    <property type="project" value="UniProtKB-SubCell"/>
</dbReference>
<keyword evidence="3" id="KW-1003">Cell membrane</keyword>
<dbReference type="EMBL" id="FP929056">
    <property type="protein sequence ID" value="CBL28314.1"/>
    <property type="molecule type" value="Genomic_DNA"/>
</dbReference>
<keyword evidence="7 9" id="KW-0472">Membrane</keyword>
<keyword evidence="4" id="KW-0997">Cell inner membrane</keyword>
<evidence type="ECO:0000256" key="6">
    <source>
        <dbReference type="ARBA" id="ARBA00022989"/>
    </source>
</evidence>
<name>A0AB94IXC2_9BACT</name>